<reference evidence="1 2" key="2">
    <citation type="submission" date="2020-09" db="EMBL/GenBank/DDBJ databases">
        <authorList>
            <person name="Chen F.-J."/>
            <person name="Lee Y.-T."/>
        </authorList>
    </citation>
    <scope>NUCLEOTIDE SEQUENCE [LARGE SCALE GENOMIC DNA]</scope>
    <source>
        <strain evidence="1 2">AS39</strain>
    </source>
</reference>
<organism evidence="1 2">
    <name type="scientific">Acinetobacter seifertii</name>
    <dbReference type="NCBI Taxonomy" id="1530123"/>
    <lineage>
        <taxon>Bacteria</taxon>
        <taxon>Pseudomonadati</taxon>
        <taxon>Pseudomonadota</taxon>
        <taxon>Gammaproteobacteria</taxon>
        <taxon>Moraxellales</taxon>
        <taxon>Moraxellaceae</taxon>
        <taxon>Acinetobacter</taxon>
        <taxon>Acinetobacter calcoaceticus/baumannii complex</taxon>
    </lineage>
</organism>
<reference evidence="2" key="1">
    <citation type="submission" date="2020-09" db="EMBL/GenBank/DDBJ databases">
        <title>Clinical and molecular characterization of Acinetobacter seifertii in Taiwan.</title>
        <authorList>
            <person name="Li L.-H."/>
            <person name="Yang Y.-S."/>
            <person name="Sun J.-R."/>
            <person name="Huang T.-W."/>
            <person name="Huang W.-C."/>
            <person name="Wang Y.-C."/>
            <person name="Kuo T.-H."/>
            <person name="Kuo S.-C."/>
            <person name="Chen T.-L."/>
        </authorList>
    </citation>
    <scope>NUCLEOTIDE SEQUENCE [LARGE SCALE GENOMIC DNA]</scope>
    <source>
        <strain evidence="2">AS39</strain>
    </source>
</reference>
<gene>
    <name evidence="1" type="ORF">IC776_02825</name>
</gene>
<dbReference type="EMBL" id="CP061646">
    <property type="protein sequence ID" value="QNX72852.1"/>
    <property type="molecule type" value="Genomic_DNA"/>
</dbReference>
<dbReference type="Proteomes" id="UP000516666">
    <property type="component" value="Chromosome"/>
</dbReference>
<dbReference type="RefSeq" id="WP_191012604.1">
    <property type="nucleotide sequence ID" value="NZ_CP061646.1"/>
</dbReference>
<name>A0A7H2V919_9GAMM</name>
<evidence type="ECO:0000313" key="2">
    <source>
        <dbReference type="Proteomes" id="UP000516666"/>
    </source>
</evidence>
<protein>
    <submittedName>
        <fullName evidence="1">Uncharacterized protein</fullName>
    </submittedName>
</protein>
<accession>A0A7H2V919</accession>
<sequence>MLDFDLLGDEEESVEGLIKLIADLDGVERLWRLTDETMDSYFTLAVRNGELEESISLMNLLNDFIELNSSIDLFDLFFCYIVRIKKNRKIHKKAHRTQMLAYNSMYLSTKLLINRVRSSYDFHDKVEYIKVTPGHEEKPFSQHWDLKYTDPKFDKDEDLIKLLVGCCFKKEMACNDDYLKYIFDLELKYDSTTVPVTN</sequence>
<proteinExistence type="predicted"/>
<evidence type="ECO:0000313" key="1">
    <source>
        <dbReference type="EMBL" id="QNX72852.1"/>
    </source>
</evidence>
<dbReference type="AlphaFoldDB" id="A0A7H2V919"/>